<comment type="similarity">
    <text evidence="1 2">Belongs to the serpin family.</text>
</comment>
<evidence type="ECO:0000256" key="1">
    <source>
        <dbReference type="ARBA" id="ARBA00009500"/>
    </source>
</evidence>
<dbReference type="Gene3D" id="3.30.497.10">
    <property type="entry name" value="Antithrombin, subunit I, domain 2"/>
    <property type="match status" value="1"/>
</dbReference>
<name>A0AAV1DID6_OLDCO</name>
<evidence type="ECO:0000313" key="5">
    <source>
        <dbReference type="Proteomes" id="UP001161247"/>
    </source>
</evidence>
<dbReference type="InterPro" id="IPR042178">
    <property type="entry name" value="Serpin_sf_1"/>
</dbReference>
<dbReference type="GO" id="GO:0005615">
    <property type="term" value="C:extracellular space"/>
    <property type="evidence" value="ECO:0007669"/>
    <property type="project" value="InterPro"/>
</dbReference>
<dbReference type="Proteomes" id="UP001161247">
    <property type="component" value="Chromosome 5"/>
</dbReference>
<evidence type="ECO:0000313" key="4">
    <source>
        <dbReference type="EMBL" id="CAI9106800.1"/>
    </source>
</evidence>
<dbReference type="Gene3D" id="2.30.39.10">
    <property type="entry name" value="Alpha-1-antitrypsin, domain 1"/>
    <property type="match status" value="1"/>
</dbReference>
<organism evidence="4 5">
    <name type="scientific">Oldenlandia corymbosa var. corymbosa</name>
    <dbReference type="NCBI Taxonomy" id="529605"/>
    <lineage>
        <taxon>Eukaryota</taxon>
        <taxon>Viridiplantae</taxon>
        <taxon>Streptophyta</taxon>
        <taxon>Embryophyta</taxon>
        <taxon>Tracheophyta</taxon>
        <taxon>Spermatophyta</taxon>
        <taxon>Magnoliopsida</taxon>
        <taxon>eudicotyledons</taxon>
        <taxon>Gunneridae</taxon>
        <taxon>Pentapetalae</taxon>
        <taxon>asterids</taxon>
        <taxon>lamiids</taxon>
        <taxon>Gentianales</taxon>
        <taxon>Rubiaceae</taxon>
        <taxon>Rubioideae</taxon>
        <taxon>Spermacoceae</taxon>
        <taxon>Hedyotis-Oldenlandia complex</taxon>
        <taxon>Oldenlandia</taxon>
    </lineage>
</organism>
<dbReference type="InterPro" id="IPR000215">
    <property type="entry name" value="Serpin_fam"/>
</dbReference>
<dbReference type="InterPro" id="IPR023796">
    <property type="entry name" value="Serpin_dom"/>
</dbReference>
<dbReference type="PANTHER" id="PTHR11461:SF315">
    <property type="entry name" value="SERPIN-Z3-LIKE"/>
    <property type="match status" value="1"/>
</dbReference>
<dbReference type="PANTHER" id="PTHR11461">
    <property type="entry name" value="SERINE PROTEASE INHIBITOR, SERPIN"/>
    <property type="match status" value="1"/>
</dbReference>
<proteinExistence type="inferred from homology"/>
<dbReference type="InterPro" id="IPR042185">
    <property type="entry name" value="Serpin_sf_2"/>
</dbReference>
<dbReference type="SMART" id="SM00093">
    <property type="entry name" value="SERPIN"/>
    <property type="match status" value="1"/>
</dbReference>
<dbReference type="Pfam" id="PF00079">
    <property type="entry name" value="Serpin"/>
    <property type="match status" value="1"/>
</dbReference>
<sequence length="396" mass="44833">MSCGSDKKSSALGDFGFDSLQEYGKSDFREVLEQMLCNSLPRTTFINMDSLRQQDYARYKKIKNWIRHQNVTLVTLANQIILAEAKDYSNFASLLVTDGSPLGGPRLSFANGIWLDQSLSFKQDFRSSAENVYKAHCSQVDFQNKPDEVANELNKWAENGTNGPIKDIIPPGSIDSCTRVIFANALYFKGIWNHKFDPSMTKEYDFHLLDGSTVKAPFMTSWYKLQYVNADEDFKVLRLPYEQGDDENRRFSMYLYLPNAKDGLPALIDQISSQAGSFEHHSAWSSAEFVVKFLVPKFKIMYELEICETLKHMGLALPYTIEDLAAIVDSPVGDHHRAVSRILQKSFVEVNEKGTEGAVASCTSPSYCTSEEDISVVVFKHLHIIGMSLFVYFRCV</sequence>
<dbReference type="GO" id="GO:0004867">
    <property type="term" value="F:serine-type endopeptidase inhibitor activity"/>
    <property type="evidence" value="ECO:0007669"/>
    <property type="project" value="InterPro"/>
</dbReference>
<accession>A0AAV1DID6</accession>
<reference evidence="4" key="1">
    <citation type="submission" date="2023-03" db="EMBL/GenBank/DDBJ databases">
        <authorList>
            <person name="Julca I."/>
        </authorList>
    </citation>
    <scope>NUCLEOTIDE SEQUENCE</scope>
</reference>
<dbReference type="InterPro" id="IPR036186">
    <property type="entry name" value="Serpin_sf"/>
</dbReference>
<evidence type="ECO:0000259" key="3">
    <source>
        <dbReference type="SMART" id="SM00093"/>
    </source>
</evidence>
<dbReference type="EMBL" id="OX459122">
    <property type="protein sequence ID" value="CAI9106800.1"/>
    <property type="molecule type" value="Genomic_DNA"/>
</dbReference>
<gene>
    <name evidence="4" type="ORF">OLC1_LOCUS15245</name>
</gene>
<feature type="domain" description="Serpin" evidence="3">
    <location>
        <begin position="56"/>
        <end position="395"/>
    </location>
</feature>
<dbReference type="SUPFAM" id="SSF56574">
    <property type="entry name" value="Serpins"/>
    <property type="match status" value="1"/>
</dbReference>
<keyword evidence="5" id="KW-1185">Reference proteome</keyword>
<protein>
    <submittedName>
        <fullName evidence="4">OLC1v1006024C1</fullName>
    </submittedName>
</protein>
<evidence type="ECO:0000256" key="2">
    <source>
        <dbReference type="RuleBase" id="RU000411"/>
    </source>
</evidence>
<dbReference type="AlphaFoldDB" id="A0AAV1DID6"/>